<keyword evidence="2" id="KW-1185">Reference proteome</keyword>
<dbReference type="Proteomes" id="UP001058650">
    <property type="component" value="Chromosome"/>
</dbReference>
<dbReference type="EMBL" id="CP103866">
    <property type="protein sequence ID" value="UWE03305.1"/>
    <property type="molecule type" value="Genomic_DNA"/>
</dbReference>
<proteinExistence type="predicted"/>
<evidence type="ECO:0000313" key="1">
    <source>
        <dbReference type="EMBL" id="UWE03305.1"/>
    </source>
</evidence>
<sequence>MVEVKYRIIEDIDELKTLDRDSFDRWGEIEGFFMIRFNDKFYCNTTYHENELRPGEEGFDLITIWFDHFLQAVKLLEKHDYVAVRDIETPDVFIEFKKLDKSDYIYAGAIFVHSKNTLDIRDAVVTTSLPYQGYEFINEKIAYKDLKEEILKKSFQYIKELEQINQELIFSRRIQRLTAKINQIRD</sequence>
<organism evidence="1 2">
    <name type="scientific">Laceyella sacchari</name>
    <name type="common">Thermoactinomyces thalpophilus</name>
    <dbReference type="NCBI Taxonomy" id="37482"/>
    <lineage>
        <taxon>Bacteria</taxon>
        <taxon>Bacillati</taxon>
        <taxon>Bacillota</taxon>
        <taxon>Bacilli</taxon>
        <taxon>Bacillales</taxon>
        <taxon>Thermoactinomycetaceae</taxon>
        <taxon>Laceyella</taxon>
    </lineage>
</organism>
<name>A0ABY5U3U1_LACSH</name>
<dbReference type="RefSeq" id="WP_022737166.1">
    <property type="nucleotide sequence ID" value="NZ_CP103866.1"/>
</dbReference>
<protein>
    <submittedName>
        <fullName evidence="1">Uncharacterized protein</fullName>
    </submittedName>
</protein>
<gene>
    <name evidence="1" type="ORF">NYR52_14485</name>
</gene>
<evidence type="ECO:0000313" key="2">
    <source>
        <dbReference type="Proteomes" id="UP001058650"/>
    </source>
</evidence>
<reference evidence="1" key="1">
    <citation type="submission" date="2022-08" db="EMBL/GenBank/DDBJ databases">
        <title>The complete genome sequence of the thermophilic bacterium Laceyella sacchari FBKL4.010 reveals the basis for tetramethylpyrazine biosynthesis in Moutai-flavor Daqu.</title>
        <authorList>
            <person name="Li D."/>
            <person name="Huang W."/>
            <person name="Wang C."/>
            <person name="Qiu S."/>
        </authorList>
    </citation>
    <scope>NUCLEOTIDE SEQUENCE</scope>
    <source>
        <strain evidence="1">FBKL4.014</strain>
    </source>
</reference>
<accession>A0ABY5U3U1</accession>